<organism evidence="2 3">
    <name type="scientific">Aureispira anguillae</name>
    <dbReference type="NCBI Taxonomy" id="2864201"/>
    <lineage>
        <taxon>Bacteria</taxon>
        <taxon>Pseudomonadati</taxon>
        <taxon>Bacteroidota</taxon>
        <taxon>Saprospiria</taxon>
        <taxon>Saprospirales</taxon>
        <taxon>Saprospiraceae</taxon>
        <taxon>Aureispira</taxon>
    </lineage>
</organism>
<reference evidence="2" key="1">
    <citation type="submission" date="2022-09" db="EMBL/GenBank/DDBJ databases">
        <title>Aureispira anguillicida sp. nov., isolated from Leptocephalus of Japanese eel Anguilla japonica.</title>
        <authorList>
            <person name="Yuasa K."/>
            <person name="Mekata T."/>
            <person name="Ikunari K."/>
        </authorList>
    </citation>
    <scope>NUCLEOTIDE SEQUENCE</scope>
    <source>
        <strain evidence="2">EL160426</strain>
    </source>
</reference>
<dbReference type="AlphaFoldDB" id="A0A915YJT5"/>
<name>A0A915YJT5_9BACT</name>
<keyword evidence="1" id="KW-1133">Transmembrane helix</keyword>
<keyword evidence="3" id="KW-1185">Reference proteome</keyword>
<evidence type="ECO:0000313" key="3">
    <source>
        <dbReference type="Proteomes" id="UP001060919"/>
    </source>
</evidence>
<dbReference type="Proteomes" id="UP001060919">
    <property type="component" value="Chromosome"/>
</dbReference>
<sequence>MSPVIFYFFLGKAFLLSTVLKVIHTIMVHKKIFENETYLFFIFLMTKRK</sequence>
<keyword evidence="1" id="KW-0472">Membrane</keyword>
<feature type="transmembrane region" description="Helical" evidence="1">
    <location>
        <begin position="6"/>
        <end position="23"/>
    </location>
</feature>
<evidence type="ECO:0000256" key="1">
    <source>
        <dbReference type="SAM" id="Phobius"/>
    </source>
</evidence>
<dbReference type="KEGG" id="aup:AsAng_0051880"/>
<protein>
    <submittedName>
        <fullName evidence="2">Uncharacterized protein</fullName>
    </submittedName>
</protein>
<keyword evidence="1" id="KW-0812">Transmembrane</keyword>
<dbReference type="EMBL" id="AP026867">
    <property type="protein sequence ID" value="BDS14408.1"/>
    <property type="molecule type" value="Genomic_DNA"/>
</dbReference>
<accession>A0A915YJT5</accession>
<gene>
    <name evidence="2" type="ORF">AsAng_0051880</name>
</gene>
<evidence type="ECO:0000313" key="2">
    <source>
        <dbReference type="EMBL" id="BDS14408.1"/>
    </source>
</evidence>
<proteinExistence type="predicted"/>